<dbReference type="Proteomes" id="UP000292118">
    <property type="component" value="Chromosome"/>
</dbReference>
<keyword evidence="2" id="KW-1185">Reference proteome</keyword>
<dbReference type="OrthoDB" id="3789221at2"/>
<evidence type="ECO:0000313" key="2">
    <source>
        <dbReference type="Proteomes" id="UP000292118"/>
    </source>
</evidence>
<dbReference type="EMBL" id="CP035493">
    <property type="protein sequence ID" value="QAY71795.1"/>
    <property type="molecule type" value="Genomic_DNA"/>
</dbReference>
<gene>
    <name evidence="1" type="ORF">ET471_08025</name>
</gene>
<dbReference type="GO" id="GO:0003677">
    <property type="term" value="F:DNA binding"/>
    <property type="evidence" value="ECO:0007669"/>
    <property type="project" value="UniProtKB-KW"/>
</dbReference>
<evidence type="ECO:0000313" key="1">
    <source>
        <dbReference type="EMBL" id="QAY71795.1"/>
    </source>
</evidence>
<reference evidence="1 2" key="1">
    <citation type="submission" date="2019-01" db="EMBL/GenBank/DDBJ databases">
        <title>Genome sequencing of strain FW10M-9.</title>
        <authorList>
            <person name="Heo J."/>
            <person name="Kim S.-J."/>
            <person name="Kim J.-S."/>
            <person name="Hong S.-B."/>
            <person name="Kwon S.-W."/>
        </authorList>
    </citation>
    <scope>NUCLEOTIDE SEQUENCE [LARGE SCALE GENOMIC DNA]</scope>
    <source>
        <strain evidence="1 2">FW10M-9</strain>
    </source>
</reference>
<keyword evidence="1" id="KW-0238">DNA-binding</keyword>
<dbReference type="KEGG" id="xya:ET471_08025"/>
<dbReference type="AlphaFoldDB" id="A0A4P6F8C3"/>
<proteinExistence type="predicted"/>
<name>A0A4P6F8C3_9MICO</name>
<protein>
    <submittedName>
        <fullName evidence="1">DNA-binding protein</fullName>
    </submittedName>
</protein>
<sequence>MGSAEVTALLGVSKQRTYQLTGRPDFPAPVAELKMGKVWRTADVMQWAIEAGRAVDTAVEEFDPRDR</sequence>
<accession>A0A4P6F8C3</accession>
<organism evidence="1 2">
    <name type="scientific">Xylanimonas protaetiae</name>
    <dbReference type="NCBI Taxonomy" id="2509457"/>
    <lineage>
        <taxon>Bacteria</taxon>
        <taxon>Bacillati</taxon>
        <taxon>Actinomycetota</taxon>
        <taxon>Actinomycetes</taxon>
        <taxon>Micrococcales</taxon>
        <taxon>Promicromonosporaceae</taxon>
        <taxon>Xylanimonas</taxon>
    </lineage>
</organism>